<proteinExistence type="predicted"/>
<dbReference type="EMBL" id="UXAU01000040">
    <property type="protein sequence ID" value="VDC32302.1"/>
    <property type="molecule type" value="Genomic_DNA"/>
</dbReference>
<organism evidence="1 2">
    <name type="scientific">Arthrobacter ulcerisalmonis</name>
    <dbReference type="NCBI Taxonomy" id="2483813"/>
    <lineage>
        <taxon>Bacteria</taxon>
        <taxon>Bacillati</taxon>
        <taxon>Actinomycetota</taxon>
        <taxon>Actinomycetes</taxon>
        <taxon>Micrococcales</taxon>
        <taxon>Micrococcaceae</taxon>
        <taxon>Arthrobacter</taxon>
    </lineage>
</organism>
<name>A0A3P5XN57_9MICC</name>
<dbReference type="Proteomes" id="UP000280861">
    <property type="component" value="Unassembled WGS sequence"/>
</dbReference>
<evidence type="ECO:0000313" key="2">
    <source>
        <dbReference type="Proteomes" id="UP000280861"/>
    </source>
</evidence>
<keyword evidence="2" id="KW-1185">Reference proteome</keyword>
<accession>A0A3P5XN57</accession>
<dbReference type="AlphaFoldDB" id="A0A3P5XN57"/>
<gene>
    <name evidence="1" type="ORF">PSET11_03051</name>
</gene>
<protein>
    <submittedName>
        <fullName evidence="1">Uncharacterized protein</fullName>
    </submittedName>
</protein>
<evidence type="ECO:0000313" key="1">
    <source>
        <dbReference type="EMBL" id="VDC32302.1"/>
    </source>
</evidence>
<reference evidence="1 2" key="1">
    <citation type="submission" date="2018-11" db="EMBL/GenBank/DDBJ databases">
        <authorList>
            <person name="Criscuolo A."/>
        </authorList>
    </citation>
    <scope>NUCLEOTIDE SEQUENCE [LARGE SCALE GENOMIC DNA]</scope>
    <source>
        <strain evidence="1">AT11b</strain>
    </source>
</reference>
<sequence>MSHPGIYQRTELSEAKRRLSMSETFYSQLLEKNRKKEADYRQKLMYLEDRVEELSTEESK</sequence>